<reference evidence="1" key="1">
    <citation type="journal article" date="2020" name="Nature">
        <title>Giant virus diversity and host interactions through global metagenomics.</title>
        <authorList>
            <person name="Schulz F."/>
            <person name="Roux S."/>
            <person name="Paez-Espino D."/>
            <person name="Jungbluth S."/>
            <person name="Walsh D.A."/>
            <person name="Denef V.J."/>
            <person name="McMahon K.D."/>
            <person name="Konstantinidis K.T."/>
            <person name="Eloe-Fadrosh E.A."/>
            <person name="Kyrpides N.C."/>
            <person name="Woyke T."/>
        </authorList>
    </citation>
    <scope>NUCLEOTIDE SEQUENCE</scope>
    <source>
        <strain evidence="1">GVMAG-S-1017745-26</strain>
    </source>
</reference>
<organism evidence="1">
    <name type="scientific">viral metagenome</name>
    <dbReference type="NCBI Taxonomy" id="1070528"/>
    <lineage>
        <taxon>unclassified sequences</taxon>
        <taxon>metagenomes</taxon>
        <taxon>organismal metagenomes</taxon>
    </lineage>
</organism>
<dbReference type="EMBL" id="MN740586">
    <property type="protein sequence ID" value="QHU35309.1"/>
    <property type="molecule type" value="Genomic_DNA"/>
</dbReference>
<dbReference type="Pfam" id="PF19064">
    <property type="entry name" value="DUF5760"/>
    <property type="match status" value="1"/>
</dbReference>
<protein>
    <submittedName>
        <fullName evidence="1">Uncharacterized protein</fullName>
    </submittedName>
</protein>
<dbReference type="AlphaFoldDB" id="A0A6C0LX18"/>
<proteinExistence type="predicted"/>
<accession>A0A6C0LX18</accession>
<evidence type="ECO:0000313" key="1">
    <source>
        <dbReference type="EMBL" id="QHU35309.1"/>
    </source>
</evidence>
<name>A0A6C0LX18_9ZZZZ</name>
<dbReference type="InterPro" id="IPR043918">
    <property type="entry name" value="DUF5760"/>
</dbReference>
<sequence length="114" mass="13531">MSDKQALINNVKKWITLDTEIKQLQKIMKEKRKDKKNYTAALVETMRNNEIDCFDVQDGKLIYTKKKVKAPLSKKHLLSSLSNYFKNNKDLINELSDFILNSREEKIKENIRRK</sequence>